<keyword evidence="5 6" id="KW-0472">Membrane</keyword>
<evidence type="ECO:0000313" key="8">
    <source>
        <dbReference type="EMBL" id="GGF18589.1"/>
    </source>
</evidence>
<proteinExistence type="predicted"/>
<feature type="transmembrane region" description="Helical" evidence="6">
    <location>
        <begin position="359"/>
        <end position="382"/>
    </location>
</feature>
<evidence type="ECO:0000256" key="3">
    <source>
        <dbReference type="ARBA" id="ARBA00022692"/>
    </source>
</evidence>
<dbReference type="PANTHER" id="PTHR11662:SF399">
    <property type="entry name" value="FI19708P1-RELATED"/>
    <property type="match status" value="1"/>
</dbReference>
<gene>
    <name evidence="8" type="ORF">GCM10011611_25580</name>
</gene>
<organism evidence="8 9">
    <name type="scientific">Aliidongia dinghuensis</name>
    <dbReference type="NCBI Taxonomy" id="1867774"/>
    <lineage>
        <taxon>Bacteria</taxon>
        <taxon>Pseudomonadati</taxon>
        <taxon>Pseudomonadota</taxon>
        <taxon>Alphaproteobacteria</taxon>
        <taxon>Rhodospirillales</taxon>
        <taxon>Dongiaceae</taxon>
        <taxon>Aliidongia</taxon>
    </lineage>
</organism>
<keyword evidence="4 6" id="KW-1133">Transmembrane helix</keyword>
<keyword evidence="2" id="KW-1003">Cell membrane</keyword>
<dbReference type="InterPro" id="IPR020846">
    <property type="entry name" value="MFS_dom"/>
</dbReference>
<feature type="transmembrane region" description="Helical" evidence="6">
    <location>
        <begin position="47"/>
        <end position="68"/>
    </location>
</feature>
<dbReference type="PANTHER" id="PTHR11662">
    <property type="entry name" value="SOLUTE CARRIER FAMILY 17"/>
    <property type="match status" value="1"/>
</dbReference>
<dbReference type="InterPro" id="IPR036259">
    <property type="entry name" value="MFS_trans_sf"/>
</dbReference>
<dbReference type="PIRSF" id="PIRSF002808">
    <property type="entry name" value="Hexose_phosphate_transp"/>
    <property type="match status" value="1"/>
</dbReference>
<evidence type="ECO:0000256" key="5">
    <source>
        <dbReference type="ARBA" id="ARBA00023136"/>
    </source>
</evidence>
<feature type="transmembrane region" description="Helical" evidence="6">
    <location>
        <begin position="75"/>
        <end position="95"/>
    </location>
</feature>
<dbReference type="PROSITE" id="PS50850">
    <property type="entry name" value="MFS"/>
    <property type="match status" value="1"/>
</dbReference>
<evidence type="ECO:0000313" key="9">
    <source>
        <dbReference type="Proteomes" id="UP000646365"/>
    </source>
</evidence>
<evidence type="ECO:0000256" key="2">
    <source>
        <dbReference type="ARBA" id="ARBA00022475"/>
    </source>
</evidence>
<keyword evidence="9" id="KW-1185">Reference proteome</keyword>
<dbReference type="InterPro" id="IPR000849">
    <property type="entry name" value="Sugar_P_transporter"/>
</dbReference>
<reference evidence="8" key="1">
    <citation type="journal article" date="2014" name="Int. J. Syst. Evol. Microbiol.">
        <title>Complete genome sequence of Corynebacterium casei LMG S-19264T (=DSM 44701T), isolated from a smear-ripened cheese.</title>
        <authorList>
            <consortium name="US DOE Joint Genome Institute (JGI-PGF)"/>
            <person name="Walter F."/>
            <person name="Albersmeier A."/>
            <person name="Kalinowski J."/>
            <person name="Ruckert C."/>
        </authorList>
    </citation>
    <scope>NUCLEOTIDE SEQUENCE</scope>
    <source>
        <strain evidence="8">CGMCC 1.15725</strain>
    </source>
</reference>
<dbReference type="GO" id="GO:0022857">
    <property type="term" value="F:transmembrane transporter activity"/>
    <property type="evidence" value="ECO:0007669"/>
    <property type="project" value="InterPro"/>
</dbReference>
<evidence type="ECO:0000256" key="6">
    <source>
        <dbReference type="SAM" id="Phobius"/>
    </source>
</evidence>
<protein>
    <submittedName>
        <fullName evidence="8">MFS transporter</fullName>
    </submittedName>
</protein>
<dbReference type="Gene3D" id="1.20.1250.20">
    <property type="entry name" value="MFS general substrate transporter like domains"/>
    <property type="match status" value="2"/>
</dbReference>
<dbReference type="InterPro" id="IPR050382">
    <property type="entry name" value="MFS_Na/Anion_cotransporter"/>
</dbReference>
<feature type="transmembrane region" description="Helical" evidence="6">
    <location>
        <begin position="223"/>
        <end position="245"/>
    </location>
</feature>
<name>A0A8J2YTA1_9PROT</name>
<feature type="transmembrane region" description="Helical" evidence="6">
    <location>
        <begin position="166"/>
        <end position="184"/>
    </location>
</feature>
<feature type="transmembrane region" description="Helical" evidence="6">
    <location>
        <begin position="325"/>
        <end position="347"/>
    </location>
</feature>
<dbReference type="SUPFAM" id="SSF103473">
    <property type="entry name" value="MFS general substrate transporter"/>
    <property type="match status" value="1"/>
</dbReference>
<reference evidence="8" key="2">
    <citation type="submission" date="2020-09" db="EMBL/GenBank/DDBJ databases">
        <authorList>
            <person name="Sun Q."/>
            <person name="Zhou Y."/>
        </authorList>
    </citation>
    <scope>NUCLEOTIDE SEQUENCE</scope>
    <source>
        <strain evidence="8">CGMCC 1.15725</strain>
    </source>
</reference>
<comment type="subcellular location">
    <subcellularLocation>
        <location evidence="1">Cell membrane</location>
        <topology evidence="1">Multi-pass membrane protein</topology>
    </subcellularLocation>
</comment>
<evidence type="ECO:0000256" key="4">
    <source>
        <dbReference type="ARBA" id="ARBA00022989"/>
    </source>
</evidence>
<dbReference type="EMBL" id="BMJQ01000006">
    <property type="protein sequence ID" value="GGF18589.1"/>
    <property type="molecule type" value="Genomic_DNA"/>
</dbReference>
<feature type="domain" description="Major facilitator superfamily (MFS) profile" evidence="7">
    <location>
        <begin position="10"/>
        <end position="414"/>
    </location>
</feature>
<feature type="transmembrane region" description="Helical" evidence="6">
    <location>
        <begin position="265"/>
        <end position="289"/>
    </location>
</feature>
<dbReference type="Proteomes" id="UP000646365">
    <property type="component" value="Unassembled WGS sequence"/>
</dbReference>
<comment type="caution">
    <text evidence="8">The sequence shown here is derived from an EMBL/GenBank/DDBJ whole genome shotgun (WGS) entry which is preliminary data.</text>
</comment>
<dbReference type="RefSeq" id="WP_189046253.1">
    <property type="nucleotide sequence ID" value="NZ_BMJQ01000006.1"/>
</dbReference>
<dbReference type="Pfam" id="PF07690">
    <property type="entry name" value="MFS_1"/>
    <property type="match status" value="1"/>
</dbReference>
<dbReference type="AlphaFoldDB" id="A0A8J2YTA1"/>
<evidence type="ECO:0000256" key="1">
    <source>
        <dbReference type="ARBA" id="ARBA00004651"/>
    </source>
</evidence>
<accession>A0A8J2YTA1</accession>
<evidence type="ECO:0000259" key="7">
    <source>
        <dbReference type="PROSITE" id="PS50850"/>
    </source>
</evidence>
<keyword evidence="3 6" id="KW-0812">Transmembrane</keyword>
<dbReference type="InterPro" id="IPR011701">
    <property type="entry name" value="MFS"/>
</dbReference>
<dbReference type="GO" id="GO:0005886">
    <property type="term" value="C:plasma membrane"/>
    <property type="evidence" value="ECO:0007669"/>
    <property type="project" value="UniProtKB-SubCell"/>
</dbReference>
<dbReference type="CDD" id="cd17319">
    <property type="entry name" value="MFS_ExuT_GudP_like"/>
    <property type="match status" value="1"/>
</dbReference>
<feature type="transmembrane region" description="Helical" evidence="6">
    <location>
        <begin position="388"/>
        <end position="409"/>
    </location>
</feature>
<feature type="transmembrane region" description="Helical" evidence="6">
    <location>
        <begin position="301"/>
        <end position="319"/>
    </location>
</feature>
<sequence length="431" mass="45783">MLRLRATTRVFALLCGLSFLLYLDRVNLSTAAPFVQKELGLSNTELGIAFSAFAYSYLVTQIIGGVIADKFGPRWTLIGCVAIWIVTTIATGFVGSLASLFAVRLALGIGEGAALPAAARAIINWFPVDKRGLAQGVTHSFSRFGNAVAPPIIAALITVTSWRASFIIVGIGTAVWLVFWYGGFRDHPREDRAITKAELDRLPPETAVAPGSTRRDPIPWRRLLKRIAPSAAVYFCYGWTGWLYFTWLPSFFLHAYNYNLKSSAVFASGVFFAGVAGDALGGIVADRIFRRTGSLTKSRSALIAATFVASAVCLIPVVVSDNLPVMTLALSAAFFFIEMSIAPIWLVPMDVAPAYAGTASGIINAGAAVAGIASPILFGLIIDRTGSWTAPFVGSVVLLLVGAALAFTIRPELQLAADGDMAEDAVPAAAP</sequence>